<accession>A0A8T2VHB8</accession>
<evidence type="ECO:0000313" key="3">
    <source>
        <dbReference type="Proteomes" id="UP000825935"/>
    </source>
</evidence>
<feature type="signal peptide" evidence="1">
    <location>
        <begin position="1"/>
        <end position="18"/>
    </location>
</feature>
<keyword evidence="1" id="KW-0732">Signal</keyword>
<organism evidence="2 3">
    <name type="scientific">Ceratopteris richardii</name>
    <name type="common">Triangle waterfern</name>
    <dbReference type="NCBI Taxonomy" id="49495"/>
    <lineage>
        <taxon>Eukaryota</taxon>
        <taxon>Viridiplantae</taxon>
        <taxon>Streptophyta</taxon>
        <taxon>Embryophyta</taxon>
        <taxon>Tracheophyta</taxon>
        <taxon>Polypodiopsida</taxon>
        <taxon>Polypodiidae</taxon>
        <taxon>Polypodiales</taxon>
        <taxon>Pteridineae</taxon>
        <taxon>Pteridaceae</taxon>
        <taxon>Parkerioideae</taxon>
        <taxon>Ceratopteris</taxon>
    </lineage>
</organism>
<evidence type="ECO:0000256" key="1">
    <source>
        <dbReference type="SAM" id="SignalP"/>
    </source>
</evidence>
<dbReference type="EMBL" id="CM035407">
    <property type="protein sequence ID" value="KAH7445246.1"/>
    <property type="molecule type" value="Genomic_DNA"/>
</dbReference>
<dbReference type="AlphaFoldDB" id="A0A8T2VHB8"/>
<proteinExistence type="predicted"/>
<name>A0A8T2VHB8_CERRI</name>
<evidence type="ECO:0000313" key="2">
    <source>
        <dbReference type="EMBL" id="KAH7445246.1"/>
    </source>
</evidence>
<protein>
    <recommendedName>
        <fullName evidence="4">Secreted protein</fullName>
    </recommendedName>
</protein>
<keyword evidence="3" id="KW-1185">Reference proteome</keyword>
<sequence>MSILSLLASFSFSLLASSSSPNLCVLLRCSTSPHSLSLSLSRRLRYTVFCSAARII</sequence>
<gene>
    <name evidence="2" type="ORF">KP509_02G114500</name>
</gene>
<comment type="caution">
    <text evidence="2">The sequence shown here is derived from an EMBL/GenBank/DDBJ whole genome shotgun (WGS) entry which is preliminary data.</text>
</comment>
<dbReference type="Proteomes" id="UP000825935">
    <property type="component" value="Chromosome 2"/>
</dbReference>
<feature type="chain" id="PRO_5035826824" description="Secreted protein" evidence="1">
    <location>
        <begin position="19"/>
        <end position="56"/>
    </location>
</feature>
<evidence type="ECO:0008006" key="4">
    <source>
        <dbReference type="Google" id="ProtNLM"/>
    </source>
</evidence>
<reference evidence="2" key="1">
    <citation type="submission" date="2021-08" db="EMBL/GenBank/DDBJ databases">
        <title>WGS assembly of Ceratopteris richardii.</title>
        <authorList>
            <person name="Marchant D.B."/>
            <person name="Chen G."/>
            <person name="Jenkins J."/>
            <person name="Shu S."/>
            <person name="Leebens-Mack J."/>
            <person name="Grimwood J."/>
            <person name="Schmutz J."/>
            <person name="Soltis P."/>
            <person name="Soltis D."/>
            <person name="Chen Z.-H."/>
        </authorList>
    </citation>
    <scope>NUCLEOTIDE SEQUENCE</scope>
    <source>
        <strain evidence="2">Whitten #5841</strain>
        <tissue evidence="2">Leaf</tissue>
    </source>
</reference>